<name>A0A9D8PRA1_9DELT</name>
<dbReference type="Proteomes" id="UP000809273">
    <property type="component" value="Unassembled WGS sequence"/>
</dbReference>
<dbReference type="AlphaFoldDB" id="A0A9D8PRA1"/>
<reference evidence="1" key="1">
    <citation type="journal article" date="2021" name="Environ. Microbiol.">
        <title>Genomic characterization of three novel Desulfobacterota classes expand the metabolic and phylogenetic diversity of the phylum.</title>
        <authorList>
            <person name="Murphy C.L."/>
            <person name="Biggerstaff J."/>
            <person name="Eichhorn A."/>
            <person name="Ewing E."/>
            <person name="Shahan R."/>
            <person name="Soriano D."/>
            <person name="Stewart S."/>
            <person name="VanMol K."/>
            <person name="Walker R."/>
            <person name="Walters P."/>
            <person name="Elshahed M.S."/>
            <person name="Youssef N.H."/>
        </authorList>
    </citation>
    <scope>NUCLEOTIDE SEQUENCE</scope>
    <source>
        <strain evidence="1">Zod_Metabat.24</strain>
    </source>
</reference>
<protein>
    <submittedName>
        <fullName evidence="1">Uncharacterized protein</fullName>
    </submittedName>
</protein>
<comment type="caution">
    <text evidence="1">The sequence shown here is derived from an EMBL/GenBank/DDBJ whole genome shotgun (WGS) entry which is preliminary data.</text>
</comment>
<sequence length="181" mass="20598">MKLNISILTVLATLIVFAVFSTAEDQQYVLFKSMKYGYSMDIPLGFKMDGKEGKFTSWSFNPGQGEEDCGTVVPMVSVITTEIPRRYSTKTYYLNKLNGLKALMEEPDSTLDDLETIEFPGGYGIMVKDVIKDDPQAVNHWFVHFYGNNMDYFIDISGSYSYLKDNRGVFKHVVESFALLR</sequence>
<evidence type="ECO:0000313" key="2">
    <source>
        <dbReference type="Proteomes" id="UP000809273"/>
    </source>
</evidence>
<accession>A0A9D8PRA1</accession>
<evidence type="ECO:0000313" key="1">
    <source>
        <dbReference type="EMBL" id="MBN1574070.1"/>
    </source>
</evidence>
<organism evidence="1 2">
    <name type="scientific">Candidatus Zymogenus saltonus</name>
    <dbReference type="NCBI Taxonomy" id="2844893"/>
    <lineage>
        <taxon>Bacteria</taxon>
        <taxon>Deltaproteobacteria</taxon>
        <taxon>Candidatus Zymogenia</taxon>
        <taxon>Candidatus Zymogeniales</taxon>
        <taxon>Candidatus Zymogenaceae</taxon>
        <taxon>Candidatus Zymogenus</taxon>
    </lineage>
</organism>
<dbReference type="EMBL" id="JAFGIX010000065">
    <property type="protein sequence ID" value="MBN1574070.1"/>
    <property type="molecule type" value="Genomic_DNA"/>
</dbReference>
<reference evidence="1" key="2">
    <citation type="submission" date="2021-01" db="EMBL/GenBank/DDBJ databases">
        <authorList>
            <person name="Hahn C.R."/>
            <person name="Youssef N.H."/>
            <person name="Elshahed M."/>
        </authorList>
    </citation>
    <scope>NUCLEOTIDE SEQUENCE</scope>
    <source>
        <strain evidence="1">Zod_Metabat.24</strain>
    </source>
</reference>
<proteinExistence type="predicted"/>
<gene>
    <name evidence="1" type="ORF">JW984_12815</name>
</gene>